<name>A0A067PSX4_9AGAM</name>
<feature type="compositionally biased region" description="Low complexity" evidence="1">
    <location>
        <begin position="465"/>
        <end position="488"/>
    </location>
</feature>
<evidence type="ECO:0000256" key="1">
    <source>
        <dbReference type="SAM" id="MobiDB-lite"/>
    </source>
</evidence>
<keyword evidence="3" id="KW-1185">Reference proteome</keyword>
<proteinExistence type="predicted"/>
<dbReference type="EMBL" id="KL197721">
    <property type="protein sequence ID" value="KDQ56920.1"/>
    <property type="molecule type" value="Genomic_DNA"/>
</dbReference>
<accession>A0A067PSX4</accession>
<protein>
    <submittedName>
        <fullName evidence="2">Uncharacterized protein</fullName>
    </submittedName>
</protein>
<evidence type="ECO:0000313" key="2">
    <source>
        <dbReference type="EMBL" id="KDQ56920.1"/>
    </source>
</evidence>
<dbReference type="Proteomes" id="UP000027265">
    <property type="component" value="Unassembled WGS sequence"/>
</dbReference>
<dbReference type="AlphaFoldDB" id="A0A067PSX4"/>
<feature type="compositionally biased region" description="Low complexity" evidence="1">
    <location>
        <begin position="506"/>
        <end position="517"/>
    </location>
</feature>
<organism evidence="2 3">
    <name type="scientific">Jaapia argillacea MUCL 33604</name>
    <dbReference type="NCBI Taxonomy" id="933084"/>
    <lineage>
        <taxon>Eukaryota</taxon>
        <taxon>Fungi</taxon>
        <taxon>Dikarya</taxon>
        <taxon>Basidiomycota</taxon>
        <taxon>Agaricomycotina</taxon>
        <taxon>Agaricomycetes</taxon>
        <taxon>Agaricomycetidae</taxon>
        <taxon>Jaapiales</taxon>
        <taxon>Jaapiaceae</taxon>
        <taxon>Jaapia</taxon>
    </lineage>
</organism>
<reference evidence="3" key="1">
    <citation type="journal article" date="2014" name="Proc. Natl. Acad. Sci. U.S.A.">
        <title>Extensive sampling of basidiomycete genomes demonstrates inadequacy of the white-rot/brown-rot paradigm for wood decay fungi.</title>
        <authorList>
            <person name="Riley R."/>
            <person name="Salamov A.A."/>
            <person name="Brown D.W."/>
            <person name="Nagy L.G."/>
            <person name="Floudas D."/>
            <person name="Held B.W."/>
            <person name="Levasseur A."/>
            <person name="Lombard V."/>
            <person name="Morin E."/>
            <person name="Otillar R."/>
            <person name="Lindquist E.A."/>
            <person name="Sun H."/>
            <person name="LaButti K.M."/>
            <person name="Schmutz J."/>
            <person name="Jabbour D."/>
            <person name="Luo H."/>
            <person name="Baker S.E."/>
            <person name="Pisabarro A.G."/>
            <person name="Walton J.D."/>
            <person name="Blanchette R.A."/>
            <person name="Henrissat B."/>
            <person name="Martin F."/>
            <person name="Cullen D."/>
            <person name="Hibbett D.S."/>
            <person name="Grigoriev I.V."/>
        </authorList>
    </citation>
    <scope>NUCLEOTIDE SEQUENCE [LARGE SCALE GENOMIC DNA]</scope>
    <source>
        <strain evidence="3">MUCL 33604</strain>
    </source>
</reference>
<feature type="compositionally biased region" description="Acidic residues" evidence="1">
    <location>
        <begin position="420"/>
        <end position="449"/>
    </location>
</feature>
<feature type="region of interest" description="Disordered" evidence="1">
    <location>
        <begin position="419"/>
        <end position="534"/>
    </location>
</feature>
<sequence>MINGEIVETTWRPLDEIAGCTWTVTTSHREETLNDHMGFWNFMKFVNMTSSICRKLKAACEGVGSSTEAFEDLDARIGDEIRKEWLEQEQDTYRRRLDDPSVMDIFDVSSAKGEVIHPPDSPVTNPIISCGKKEVQLELMTAEQPMGLVCGTIAWLIEGFKLQESQLDLVSFIRQLGKKPSLEDRLEHDIHEYCLGALTYLGHSMDSTRSDGGATINTNIDKFNIMEDDDPTEFLGRYIDPEESSPVEQAVLPLPSSMGLDECKRRKIGKLAELELQLRIGQANDALHEIRIALGHKSFLFRTKAPVYWLLGMSYVSGHLRHSALIQAMWTELQQASHRFHEINLSGYHPTPVDDDPLPKWWLAADPRQGVAQFCEMFLPVDLDEQKKPPISKEAELCDFQNLVNLYRHLILKELQHDAVEDDTNSDPDDTDSDPEDTVDQLDSDEPMEESNPTPPPLRADGEVDVLSDGRSSTSSSSSNSDKVQVFSIHGAGSPSPSKVGRAAESSSNNGSDGSPSPSLPGGPGEKQPNNATNLYPADRVLDDAWDVALGVLQPIQPNYQLLTVNRHYNKSDTNEPADIGRHGMGAQCSLVSRHYIHIWSADLDCCSSEKGW</sequence>
<gene>
    <name evidence="2" type="ORF">JAAARDRAFT_194867</name>
</gene>
<dbReference type="HOGENOM" id="CLU_445535_0_0_1"/>
<dbReference type="InParanoid" id="A0A067PSX4"/>
<evidence type="ECO:0000313" key="3">
    <source>
        <dbReference type="Proteomes" id="UP000027265"/>
    </source>
</evidence>
<dbReference type="STRING" id="933084.A0A067PSX4"/>
<dbReference type="OrthoDB" id="2800500at2759"/>